<sequence length="320" mass="37133">MIGTVMASRIDSPSNFANLIAKLLVMSLLYQTICMDKMLGFRGLPDRDEKLSEDNEILKTVMTVQSQKCSAELKFKKHVKDLLLKRDIFIRNRILRAELVIGEKKKEVETVRELLKECIRKDNLRKAKRKQALMETFIGEMARLEDLREHKLHEDIFENVILAILDFSLSIINYRNFAKYLFPKWIIRLLKHLFINEKQLNLGCEYLKEIMYNDYNNLRGEWTEDALGNADEPEEEKCSAPFSIQRGSKIDLNEVIKAIDVSKFLRYHSGIFNSTPIQVPSAAICDRLNYEYILEFAPEPRVRESTSCTKALHEGPALAL</sequence>
<dbReference type="AlphaFoldDB" id="A0A0R3TW80"/>
<evidence type="ECO:0000259" key="1">
    <source>
        <dbReference type="Pfam" id="PF22946"/>
    </source>
</evidence>
<accession>A0A0R3TW80</accession>
<feature type="domain" description="CPC1/SPEF2" evidence="1">
    <location>
        <begin position="67"/>
        <end position="198"/>
    </location>
</feature>
<name>A0A0R3TW80_RODNA</name>
<gene>
    <name evidence="2" type="ORF">HNAJ_LOCUS12094</name>
</gene>
<evidence type="ECO:0000313" key="3">
    <source>
        <dbReference type="Proteomes" id="UP000278807"/>
    </source>
</evidence>
<dbReference type="WBParaSite" id="HNAJ_0001210501-mRNA-1">
    <property type="protein sequence ID" value="HNAJ_0001210501-mRNA-1"/>
    <property type="gene ID" value="HNAJ_0001210501"/>
</dbReference>
<reference evidence="4" key="1">
    <citation type="submission" date="2017-02" db="UniProtKB">
        <authorList>
            <consortium name="WormBaseParasite"/>
        </authorList>
    </citation>
    <scope>IDENTIFICATION</scope>
</reference>
<proteinExistence type="predicted"/>
<dbReference type="Proteomes" id="UP000278807">
    <property type="component" value="Unassembled WGS sequence"/>
</dbReference>
<organism evidence="4">
    <name type="scientific">Rodentolepis nana</name>
    <name type="common">Dwarf tapeworm</name>
    <name type="synonym">Hymenolepis nana</name>
    <dbReference type="NCBI Taxonomy" id="102285"/>
    <lineage>
        <taxon>Eukaryota</taxon>
        <taxon>Metazoa</taxon>
        <taxon>Spiralia</taxon>
        <taxon>Lophotrochozoa</taxon>
        <taxon>Platyhelminthes</taxon>
        <taxon>Cestoda</taxon>
        <taxon>Eucestoda</taxon>
        <taxon>Cyclophyllidea</taxon>
        <taxon>Hymenolepididae</taxon>
        <taxon>Rodentolepis</taxon>
    </lineage>
</organism>
<reference evidence="2 3" key="2">
    <citation type="submission" date="2018-11" db="EMBL/GenBank/DDBJ databases">
        <authorList>
            <consortium name="Pathogen Informatics"/>
        </authorList>
    </citation>
    <scope>NUCLEOTIDE SEQUENCE [LARGE SCALE GENOMIC DNA]</scope>
</reference>
<protein>
    <submittedName>
        <fullName evidence="4">Caprin-1_dimer domain-containing protein</fullName>
    </submittedName>
</protein>
<evidence type="ECO:0000313" key="4">
    <source>
        <dbReference type="WBParaSite" id="HNAJ_0001210501-mRNA-1"/>
    </source>
</evidence>
<dbReference type="Pfam" id="PF22946">
    <property type="entry name" value="SPEF2_D5"/>
    <property type="match status" value="1"/>
</dbReference>
<dbReference type="InterPro" id="IPR054517">
    <property type="entry name" value="SPEF2_D5"/>
</dbReference>
<keyword evidence="3" id="KW-1185">Reference proteome</keyword>
<dbReference type="EMBL" id="UZAE01014021">
    <property type="protein sequence ID" value="VDO12158.1"/>
    <property type="molecule type" value="Genomic_DNA"/>
</dbReference>
<evidence type="ECO:0000313" key="2">
    <source>
        <dbReference type="EMBL" id="VDO12158.1"/>
    </source>
</evidence>